<evidence type="ECO:0000256" key="15">
    <source>
        <dbReference type="ARBA" id="ARBA00079087"/>
    </source>
</evidence>
<comment type="catalytic activity">
    <reaction evidence="1">
        <text>a uridine in mRNA = a pseudouridine in mRNA</text>
        <dbReference type="Rhea" id="RHEA:56644"/>
        <dbReference type="Rhea" id="RHEA-COMP:14658"/>
        <dbReference type="Rhea" id="RHEA-COMP:14659"/>
        <dbReference type="ChEBI" id="CHEBI:65314"/>
        <dbReference type="ChEBI" id="CHEBI:65315"/>
    </reaction>
</comment>
<comment type="function">
    <text evidence="10">Pseudouridylate synthase that catalyzes pseudouridylation of tRNAs and mRNAs. Acts on positions 27/28 in the anticodon stem and also positions 34 and 36 in the anticodon of an intron containing tRNA. Also catalyzes pseudouridylation of mRNAs: mediates pseudouridylation of mRNAs with the consensus sequence 5'-UGUAG-3'. Acts as a regulator of pre-mRNA splicing by mediating pseudouridylation of pre-mRNAs at locations associated with alternatively spliced regions. Pseudouridylation of pre-mRNAs near splice sites directly regulates mRNA splicing and mRNA 3'-end processing. Involved in regulation of nuclear receptor activity through pseudouridylation of SRA1 mRNA.</text>
</comment>
<comment type="subunit">
    <text evidence="11">Monomer. Forms a complex with RARG and the SRA1 RNA in the nucleus.</text>
</comment>
<dbReference type="SUPFAM" id="SSF55120">
    <property type="entry name" value="Pseudouridine synthase"/>
    <property type="match status" value="1"/>
</dbReference>
<dbReference type="InterPro" id="IPR020095">
    <property type="entry name" value="PsdUridine_synth_TruA_C"/>
</dbReference>
<dbReference type="InterPro" id="IPR020103">
    <property type="entry name" value="PsdUridine_synth_cat_dom_sf"/>
</dbReference>
<dbReference type="Gene3D" id="3.30.70.660">
    <property type="entry name" value="Pseudouridine synthase I, catalytic domain, C-terminal subdomain"/>
    <property type="match status" value="1"/>
</dbReference>
<evidence type="ECO:0000256" key="19">
    <source>
        <dbReference type="PIRSR" id="PIRSR641708-2"/>
    </source>
</evidence>
<dbReference type="InterPro" id="IPR041708">
    <property type="entry name" value="PUS1/PUS2-like"/>
</dbReference>
<evidence type="ECO:0000256" key="12">
    <source>
        <dbReference type="ARBA" id="ARBA00066509"/>
    </source>
</evidence>
<keyword evidence="23" id="KW-1185">Reference proteome</keyword>
<evidence type="ECO:0000256" key="14">
    <source>
        <dbReference type="ARBA" id="ARBA00075153"/>
    </source>
</evidence>
<dbReference type="Gene3D" id="3.30.70.580">
    <property type="entry name" value="Pseudouridine synthase I, catalytic domain, N-terminal subdomain"/>
    <property type="match status" value="1"/>
</dbReference>
<evidence type="ECO:0000256" key="10">
    <source>
        <dbReference type="ARBA" id="ARBA00053709"/>
    </source>
</evidence>
<evidence type="ECO:0000256" key="9">
    <source>
        <dbReference type="ARBA" id="ARBA00052184"/>
    </source>
</evidence>
<keyword evidence="4" id="KW-0507">mRNA processing</keyword>
<sequence>MIFRTKNIIRSLFTLAESSLKQTTKLPPIFSTKMEGTKPFKKEKYDGRTKKRQWEDRRTDKGEGLQIKSDDPKKVKVENDQTEKVVDKVKRRKFALLMGYSGAEYYGMQRNPNTRTIEEDLFKALLKTELINEECYTQVQNMQFQRAARTDKGVSAVRQIVSLKLGENIDLAKINAELPDVIRVFAFKRVTKGFNSKSQCDGRTYIYVLPTIAFAPKDKNVNQKEFRLDDETFDKINELLKHFTGTKNFHNYTSKKKQNDPSANRYMKSFICEKPFVKNEVEFAVLKVHGQSFMMHQIRKMVGCLLAVVRGSANEEVMLNSFKAEKISIPRAPGLGLVLEYVHYPRYNYRYGEDGMHEKLTWEDVEDQVNEFKEKFIFPTIIDKEIQEEQMLYWIHNKLSRHSYDQEEENESEDEGAGDDEEIIENVKKPEEDSSSDSKNKVESIEKS</sequence>
<dbReference type="GO" id="GO:0031119">
    <property type="term" value="P:tRNA pseudouridine synthesis"/>
    <property type="evidence" value="ECO:0007669"/>
    <property type="project" value="InterPro"/>
</dbReference>
<dbReference type="EC" id="5.4.99.12" evidence="12"/>
<evidence type="ECO:0000256" key="4">
    <source>
        <dbReference type="ARBA" id="ARBA00022664"/>
    </source>
</evidence>
<dbReference type="Proteomes" id="UP001153737">
    <property type="component" value="Chromosome 3"/>
</dbReference>
<dbReference type="PANTHER" id="PTHR11142">
    <property type="entry name" value="PSEUDOURIDYLATE SYNTHASE"/>
    <property type="match status" value="1"/>
</dbReference>
<dbReference type="GO" id="GO:0003723">
    <property type="term" value="F:RNA binding"/>
    <property type="evidence" value="ECO:0007669"/>
    <property type="project" value="InterPro"/>
</dbReference>
<dbReference type="Pfam" id="PF01416">
    <property type="entry name" value="PseudoU_synth_1"/>
    <property type="match status" value="1"/>
</dbReference>
<evidence type="ECO:0000256" key="16">
    <source>
        <dbReference type="ARBA" id="ARBA00080849"/>
    </source>
</evidence>
<feature type="domain" description="Pseudouridine synthase I TruA alpha/beta" evidence="21">
    <location>
        <begin position="241"/>
        <end position="345"/>
    </location>
</feature>
<dbReference type="InterPro" id="IPR020097">
    <property type="entry name" value="PsdUridine_synth_TruA_a/b_dom"/>
</dbReference>
<evidence type="ECO:0000256" key="18">
    <source>
        <dbReference type="PIRSR" id="PIRSR641708-1"/>
    </source>
</evidence>
<dbReference type="GO" id="GO:0006397">
    <property type="term" value="P:mRNA processing"/>
    <property type="evidence" value="ECO:0007669"/>
    <property type="project" value="UniProtKB-KW"/>
</dbReference>
<name>A0A9P0DNG0_PHACE</name>
<feature type="compositionally biased region" description="Basic and acidic residues" evidence="20">
    <location>
        <begin position="425"/>
        <end position="448"/>
    </location>
</feature>
<keyword evidence="7" id="KW-0539">Nucleus</keyword>
<dbReference type="GO" id="GO:1990481">
    <property type="term" value="P:mRNA pseudouridine synthesis"/>
    <property type="evidence" value="ECO:0007669"/>
    <property type="project" value="TreeGrafter"/>
</dbReference>
<evidence type="ECO:0000256" key="8">
    <source>
        <dbReference type="ARBA" id="ARBA00036943"/>
    </source>
</evidence>
<evidence type="ECO:0000256" key="2">
    <source>
        <dbReference type="ARBA" id="ARBA00004123"/>
    </source>
</evidence>
<evidence type="ECO:0000256" key="5">
    <source>
        <dbReference type="ARBA" id="ARBA00022694"/>
    </source>
</evidence>
<dbReference type="InterPro" id="IPR001406">
    <property type="entry name" value="PsdUridine_synth_TruA"/>
</dbReference>
<comment type="similarity">
    <text evidence="3">Belongs to the tRNA pseudouridine synthase TruA family.</text>
</comment>
<dbReference type="FunFam" id="3.30.70.580:FF:000002">
    <property type="entry name" value="tRNA pseudouridine synthase"/>
    <property type="match status" value="1"/>
</dbReference>
<gene>
    <name evidence="22" type="ORF">PHAECO_LOCUS7041</name>
</gene>
<dbReference type="FunFam" id="3.30.70.660:FF:000002">
    <property type="entry name" value="tRNA pseudouridine synthase"/>
    <property type="match status" value="1"/>
</dbReference>
<keyword evidence="6" id="KW-0413">Isomerase</keyword>
<dbReference type="CDD" id="cd02568">
    <property type="entry name" value="PseudoU_synth_PUS1_PUS2"/>
    <property type="match status" value="1"/>
</dbReference>
<evidence type="ECO:0000256" key="17">
    <source>
        <dbReference type="ARBA" id="ARBA00081344"/>
    </source>
</evidence>
<dbReference type="AlphaFoldDB" id="A0A9P0DNG0"/>
<dbReference type="PANTHER" id="PTHR11142:SF4">
    <property type="entry name" value="PSEUDOURIDYLATE SYNTHASE 1 HOMOLOG"/>
    <property type="match status" value="1"/>
</dbReference>
<comment type="catalytic activity">
    <reaction evidence="8">
        <text>a uridine in tRNA = a pseudouridine in tRNA</text>
        <dbReference type="Rhea" id="RHEA:54572"/>
        <dbReference type="Rhea" id="RHEA-COMP:13339"/>
        <dbReference type="Rhea" id="RHEA-COMP:13934"/>
        <dbReference type="ChEBI" id="CHEBI:65314"/>
        <dbReference type="ChEBI" id="CHEBI:65315"/>
    </reaction>
</comment>
<evidence type="ECO:0000256" key="20">
    <source>
        <dbReference type="SAM" id="MobiDB-lite"/>
    </source>
</evidence>
<feature type="region of interest" description="Disordered" evidence="20">
    <location>
        <begin position="403"/>
        <end position="448"/>
    </location>
</feature>
<feature type="binding site" evidence="19">
    <location>
        <position position="205"/>
    </location>
    <ligand>
        <name>substrate</name>
    </ligand>
</feature>
<dbReference type="EMBL" id="OU896709">
    <property type="protein sequence ID" value="CAH1159409.1"/>
    <property type="molecule type" value="Genomic_DNA"/>
</dbReference>
<feature type="compositionally biased region" description="Acidic residues" evidence="20">
    <location>
        <begin position="406"/>
        <end position="424"/>
    </location>
</feature>
<reference evidence="22" key="2">
    <citation type="submission" date="2022-10" db="EMBL/GenBank/DDBJ databases">
        <authorList>
            <consortium name="ENA_rothamsted_submissions"/>
            <consortium name="culmorum"/>
            <person name="King R."/>
        </authorList>
    </citation>
    <scope>NUCLEOTIDE SEQUENCE</scope>
</reference>
<evidence type="ECO:0000256" key="6">
    <source>
        <dbReference type="ARBA" id="ARBA00023235"/>
    </source>
</evidence>
<evidence type="ECO:0000259" key="21">
    <source>
        <dbReference type="Pfam" id="PF01416"/>
    </source>
</evidence>
<proteinExistence type="inferred from homology"/>
<evidence type="ECO:0000256" key="13">
    <source>
        <dbReference type="ARBA" id="ARBA00068582"/>
    </source>
</evidence>
<dbReference type="OrthoDB" id="8062037at2759"/>
<evidence type="ECO:0000256" key="11">
    <source>
        <dbReference type="ARBA" id="ARBA00064589"/>
    </source>
</evidence>
<evidence type="ECO:0000256" key="1">
    <source>
        <dbReference type="ARBA" id="ARBA00001166"/>
    </source>
</evidence>
<evidence type="ECO:0000313" key="22">
    <source>
        <dbReference type="EMBL" id="CAH1159409.1"/>
    </source>
</evidence>
<dbReference type="HAMAP" id="MF_00171">
    <property type="entry name" value="TruA"/>
    <property type="match status" value="1"/>
</dbReference>
<evidence type="ECO:0000256" key="3">
    <source>
        <dbReference type="ARBA" id="ARBA00009375"/>
    </source>
</evidence>
<dbReference type="GO" id="GO:0160147">
    <property type="term" value="F:tRNA pseudouridine(38-40) synthase activity"/>
    <property type="evidence" value="ECO:0007669"/>
    <property type="project" value="UniProtKB-EC"/>
</dbReference>
<comment type="catalytic activity">
    <reaction evidence="9">
        <text>uridine(38/39/40) in tRNA = pseudouridine(38/39/40) in tRNA</text>
        <dbReference type="Rhea" id="RHEA:22376"/>
        <dbReference type="Rhea" id="RHEA-COMP:10085"/>
        <dbReference type="Rhea" id="RHEA-COMP:10087"/>
        <dbReference type="ChEBI" id="CHEBI:65314"/>
        <dbReference type="ChEBI" id="CHEBI:65315"/>
        <dbReference type="EC" id="5.4.99.12"/>
    </reaction>
</comment>
<feature type="active site" description="Nucleophile" evidence="18">
    <location>
        <position position="151"/>
    </location>
</feature>
<accession>A0A9P0DNG0</accession>
<evidence type="ECO:0000313" key="23">
    <source>
        <dbReference type="Proteomes" id="UP001153737"/>
    </source>
</evidence>
<protein>
    <recommendedName>
        <fullName evidence="13">Pseudouridylate synthase 1 homolog</fullName>
        <ecNumber evidence="12">5.4.99.12</ecNumber>
    </recommendedName>
    <alternativeName>
        <fullName evidence="14">tRNA pseudouridine synthase 1</fullName>
    </alternativeName>
    <alternativeName>
        <fullName evidence="17">tRNA pseudouridine(38-40) synthase</fullName>
    </alternativeName>
    <alternativeName>
        <fullName evidence="15">tRNA pseudouridylate synthase I</fullName>
    </alternativeName>
    <alternativeName>
        <fullName evidence="16">tRNA-uridine isomerase I</fullName>
    </alternativeName>
</protein>
<organism evidence="22 23">
    <name type="scientific">Phaedon cochleariae</name>
    <name type="common">Mustard beetle</name>
    <dbReference type="NCBI Taxonomy" id="80249"/>
    <lineage>
        <taxon>Eukaryota</taxon>
        <taxon>Metazoa</taxon>
        <taxon>Ecdysozoa</taxon>
        <taxon>Arthropoda</taxon>
        <taxon>Hexapoda</taxon>
        <taxon>Insecta</taxon>
        <taxon>Pterygota</taxon>
        <taxon>Neoptera</taxon>
        <taxon>Endopterygota</taxon>
        <taxon>Coleoptera</taxon>
        <taxon>Polyphaga</taxon>
        <taxon>Cucujiformia</taxon>
        <taxon>Chrysomeloidea</taxon>
        <taxon>Chrysomelidae</taxon>
        <taxon>Chrysomelinae</taxon>
        <taxon>Chrysomelini</taxon>
        <taxon>Phaedon</taxon>
    </lineage>
</organism>
<dbReference type="NCBIfam" id="TIGR00071">
    <property type="entry name" value="hisT_truA"/>
    <property type="match status" value="1"/>
</dbReference>
<dbReference type="GO" id="GO:0005634">
    <property type="term" value="C:nucleus"/>
    <property type="evidence" value="ECO:0007669"/>
    <property type="project" value="UniProtKB-SubCell"/>
</dbReference>
<keyword evidence="5" id="KW-0819">tRNA processing</keyword>
<comment type="subcellular location">
    <subcellularLocation>
        <location evidence="2">Nucleus</location>
    </subcellularLocation>
</comment>
<dbReference type="InterPro" id="IPR020094">
    <property type="entry name" value="TruA/RsuA/RluB/E/F_N"/>
</dbReference>
<evidence type="ECO:0000256" key="7">
    <source>
        <dbReference type="ARBA" id="ARBA00023242"/>
    </source>
</evidence>
<feature type="region of interest" description="Disordered" evidence="20">
    <location>
        <begin position="40"/>
        <end position="71"/>
    </location>
</feature>
<reference evidence="22" key="1">
    <citation type="submission" date="2022-01" db="EMBL/GenBank/DDBJ databases">
        <authorList>
            <person name="King R."/>
        </authorList>
    </citation>
    <scope>NUCLEOTIDE SEQUENCE</scope>
</reference>